<evidence type="ECO:0000313" key="2">
    <source>
        <dbReference type="Proteomes" id="UP000267081"/>
    </source>
</evidence>
<dbReference type="OrthoDB" id="5192984at2"/>
<protein>
    <recommendedName>
        <fullName evidence="3">DUF4435 domain-containing protein</fullName>
    </recommendedName>
</protein>
<dbReference type="RefSeq" id="WP_125305850.1">
    <property type="nucleotide sequence ID" value="NZ_RSEC01000008.1"/>
</dbReference>
<accession>A0A427TMX8</accession>
<name>A0A427TMX8_9PSEU</name>
<proteinExistence type="predicted"/>
<reference evidence="1 2" key="1">
    <citation type="submission" date="2018-12" db="EMBL/GenBank/DDBJ databases">
        <title>Amycolatopsis eburnea sp. nov. actinomycete associate with arbuscular mycorrhiza fungal spore.</title>
        <authorList>
            <person name="Lumyong S."/>
            <person name="Chaiya L."/>
        </authorList>
    </citation>
    <scope>NUCLEOTIDE SEQUENCE [LARGE SCALE GENOMIC DNA]</scope>
    <source>
        <strain evidence="1 2">GLM-1</strain>
    </source>
</reference>
<sequence>MPTLREPDDDRRTIEELITLYSIEPGLRDVIVEGRMDKAFISWYVREHDIESTVYAIDDLAYVPAEVLESRGIEMGNRGRVLGLAFEVNGKIGPHSLTFTVDSDFRFLIADGMTYPDSVLFTDFSSIEGYVLNPRTLEKFLRLVVGTTEESGDTLLKRIQSALVELYFVRVSIKRLNSGDGLVDNVERCLSLKDHVATLDAVELIKRSLRERDLKELALTSYSELVSTHGKSTLEHIRGHDIARIIIFTLRLGKKLGPAEAVEKSLVGCLELVDLDHHQMFIRLRERLTAA</sequence>
<dbReference type="EMBL" id="RSEC01000008">
    <property type="protein sequence ID" value="RSD25714.1"/>
    <property type="molecule type" value="Genomic_DNA"/>
</dbReference>
<comment type="caution">
    <text evidence="1">The sequence shown here is derived from an EMBL/GenBank/DDBJ whole genome shotgun (WGS) entry which is preliminary data.</text>
</comment>
<dbReference type="Proteomes" id="UP000267081">
    <property type="component" value="Unassembled WGS sequence"/>
</dbReference>
<evidence type="ECO:0008006" key="3">
    <source>
        <dbReference type="Google" id="ProtNLM"/>
    </source>
</evidence>
<evidence type="ECO:0000313" key="1">
    <source>
        <dbReference type="EMBL" id="RSD25714.1"/>
    </source>
</evidence>
<dbReference type="AlphaFoldDB" id="A0A427TMX8"/>
<gene>
    <name evidence="1" type="ORF">EIY87_01620</name>
</gene>
<organism evidence="1 2">
    <name type="scientific">Amycolatopsis eburnea</name>
    <dbReference type="NCBI Taxonomy" id="2267691"/>
    <lineage>
        <taxon>Bacteria</taxon>
        <taxon>Bacillati</taxon>
        <taxon>Actinomycetota</taxon>
        <taxon>Actinomycetes</taxon>
        <taxon>Pseudonocardiales</taxon>
        <taxon>Pseudonocardiaceae</taxon>
        <taxon>Amycolatopsis</taxon>
    </lineage>
</organism>
<keyword evidence="2" id="KW-1185">Reference proteome</keyword>